<dbReference type="EMBL" id="KV419398">
    <property type="protein sequence ID" value="KZS96740.1"/>
    <property type="molecule type" value="Genomic_DNA"/>
</dbReference>
<protein>
    <submittedName>
        <fullName evidence="5">MFS general substrate transporter</fullName>
    </submittedName>
</protein>
<feature type="transmembrane region" description="Helical" evidence="3">
    <location>
        <begin position="328"/>
        <end position="347"/>
    </location>
</feature>
<dbReference type="SUPFAM" id="SSF103473">
    <property type="entry name" value="MFS general substrate transporter"/>
    <property type="match status" value="1"/>
</dbReference>
<feature type="transmembrane region" description="Helical" evidence="3">
    <location>
        <begin position="262"/>
        <end position="284"/>
    </location>
</feature>
<feature type="transmembrane region" description="Helical" evidence="3">
    <location>
        <begin position="154"/>
        <end position="175"/>
    </location>
</feature>
<dbReference type="GO" id="GO:0016020">
    <property type="term" value="C:membrane"/>
    <property type="evidence" value="ECO:0007669"/>
    <property type="project" value="UniProtKB-SubCell"/>
</dbReference>
<dbReference type="PANTHER" id="PTHR11360:SF177">
    <property type="entry name" value="RIBOFLAVIN TRANSPORTER MCH5"/>
    <property type="match status" value="1"/>
</dbReference>
<keyword evidence="3" id="KW-1133">Transmembrane helix</keyword>
<feature type="transmembrane region" description="Helical" evidence="3">
    <location>
        <begin position="353"/>
        <end position="377"/>
    </location>
</feature>
<feature type="transmembrane region" description="Helical" evidence="3">
    <location>
        <begin position="389"/>
        <end position="410"/>
    </location>
</feature>
<evidence type="ECO:0000259" key="4">
    <source>
        <dbReference type="PROSITE" id="PS50850"/>
    </source>
</evidence>
<dbReference type="PANTHER" id="PTHR11360">
    <property type="entry name" value="MONOCARBOXYLATE TRANSPORTER"/>
    <property type="match status" value="1"/>
</dbReference>
<feature type="transmembrane region" description="Helical" evidence="3">
    <location>
        <begin position="296"/>
        <end position="316"/>
    </location>
</feature>
<keyword evidence="6" id="KW-1185">Reference proteome</keyword>
<evidence type="ECO:0000256" key="3">
    <source>
        <dbReference type="SAM" id="Phobius"/>
    </source>
</evidence>
<dbReference type="InterPro" id="IPR011701">
    <property type="entry name" value="MFS"/>
</dbReference>
<dbReference type="Gene3D" id="1.20.1250.20">
    <property type="entry name" value="MFS general substrate transporter like domains"/>
    <property type="match status" value="2"/>
</dbReference>
<feature type="transmembrane region" description="Helical" evidence="3">
    <location>
        <begin position="94"/>
        <end position="117"/>
    </location>
</feature>
<evidence type="ECO:0000256" key="2">
    <source>
        <dbReference type="ARBA" id="ARBA00006727"/>
    </source>
</evidence>
<dbReference type="InterPro" id="IPR020846">
    <property type="entry name" value="MFS_dom"/>
</dbReference>
<sequence>MSSPMEKTLSDNSPSFVSTIVEAAPQKDEEKVVEVCEEEPLPPPLEFPDGGWEAWMTVFGSATLLFGTFGVVSSYGVFQAYYEETFSVGTSNSLISFTGSLQFFIQQFGGLLVGPIWDTTGVKYLLPVSAACTALSLFTLSVCQPGKEHFWQVVLAQGVLMGTATAMTFSIALAVCSHWFAKHRGTAMGMVVSGSSLGGIVVPLIFENLVHKIGFGWTVRTIGFISMFCYAIAFFTIRTRLPFGKRRSLRKSIDWVAFKDPTFTLLSFCFPFVLAGFSIPYYFIQIFAGHYHVKSTITDNLVTIMNASAFVGRILAGIVGDRVGKFNATMPITFLCCLLCYLNWLLGASNGPALVVFAVLYGAASGSLISLGPASVAEISPRDKVGARIGTNLACVSVGSVLGPVIAGAIAKEVNPKTIRGVILFAGSLFAVATVFSIAARLSVSRKFRTKV</sequence>
<keyword evidence="3" id="KW-0812">Transmembrane</keyword>
<gene>
    <name evidence="5" type="ORF">SISNIDRAFT_450468</name>
</gene>
<feature type="domain" description="Major facilitator superfamily (MFS) profile" evidence="4">
    <location>
        <begin position="54"/>
        <end position="445"/>
    </location>
</feature>
<feature type="transmembrane region" description="Helical" evidence="3">
    <location>
        <begin position="218"/>
        <end position="241"/>
    </location>
</feature>
<dbReference type="InterPro" id="IPR050327">
    <property type="entry name" value="Proton-linked_MCT"/>
</dbReference>
<comment type="similarity">
    <text evidence="2">Belongs to the major facilitator superfamily. Monocarboxylate porter (TC 2.A.1.13) family.</text>
</comment>
<dbReference type="InterPro" id="IPR036259">
    <property type="entry name" value="MFS_trans_sf"/>
</dbReference>
<feature type="transmembrane region" description="Helical" evidence="3">
    <location>
        <begin position="187"/>
        <end position="206"/>
    </location>
</feature>
<proteinExistence type="inferred from homology"/>
<dbReference type="OrthoDB" id="6509908at2759"/>
<dbReference type="AlphaFoldDB" id="A0A164YAM0"/>
<dbReference type="PROSITE" id="PS50850">
    <property type="entry name" value="MFS"/>
    <property type="match status" value="1"/>
</dbReference>
<evidence type="ECO:0000313" key="6">
    <source>
        <dbReference type="Proteomes" id="UP000076722"/>
    </source>
</evidence>
<accession>A0A164YAM0</accession>
<evidence type="ECO:0000256" key="1">
    <source>
        <dbReference type="ARBA" id="ARBA00004141"/>
    </source>
</evidence>
<comment type="subcellular location">
    <subcellularLocation>
        <location evidence="1">Membrane</location>
        <topology evidence="1">Multi-pass membrane protein</topology>
    </subcellularLocation>
</comment>
<feature type="transmembrane region" description="Helical" evidence="3">
    <location>
        <begin position="422"/>
        <end position="444"/>
    </location>
</feature>
<reference evidence="5 6" key="1">
    <citation type="journal article" date="2016" name="Mol. Biol. Evol.">
        <title>Comparative Genomics of Early-Diverging Mushroom-Forming Fungi Provides Insights into the Origins of Lignocellulose Decay Capabilities.</title>
        <authorList>
            <person name="Nagy L.G."/>
            <person name="Riley R."/>
            <person name="Tritt A."/>
            <person name="Adam C."/>
            <person name="Daum C."/>
            <person name="Floudas D."/>
            <person name="Sun H."/>
            <person name="Yadav J.S."/>
            <person name="Pangilinan J."/>
            <person name="Larsson K.H."/>
            <person name="Matsuura K."/>
            <person name="Barry K."/>
            <person name="Labutti K."/>
            <person name="Kuo R."/>
            <person name="Ohm R.A."/>
            <person name="Bhattacharya S.S."/>
            <person name="Shirouzu T."/>
            <person name="Yoshinaga Y."/>
            <person name="Martin F.M."/>
            <person name="Grigoriev I.V."/>
            <person name="Hibbett D.S."/>
        </authorList>
    </citation>
    <scope>NUCLEOTIDE SEQUENCE [LARGE SCALE GENOMIC DNA]</scope>
    <source>
        <strain evidence="5 6">HHB9708</strain>
    </source>
</reference>
<evidence type="ECO:0000313" key="5">
    <source>
        <dbReference type="EMBL" id="KZS96740.1"/>
    </source>
</evidence>
<keyword evidence="3" id="KW-0472">Membrane</keyword>
<dbReference type="GO" id="GO:0022857">
    <property type="term" value="F:transmembrane transporter activity"/>
    <property type="evidence" value="ECO:0007669"/>
    <property type="project" value="InterPro"/>
</dbReference>
<organism evidence="5 6">
    <name type="scientific">Sistotremastrum niveocremeum HHB9708</name>
    <dbReference type="NCBI Taxonomy" id="1314777"/>
    <lineage>
        <taxon>Eukaryota</taxon>
        <taxon>Fungi</taxon>
        <taxon>Dikarya</taxon>
        <taxon>Basidiomycota</taxon>
        <taxon>Agaricomycotina</taxon>
        <taxon>Agaricomycetes</taxon>
        <taxon>Sistotremastrales</taxon>
        <taxon>Sistotremastraceae</taxon>
        <taxon>Sertulicium</taxon>
        <taxon>Sertulicium niveocremeum</taxon>
    </lineage>
</organism>
<feature type="transmembrane region" description="Helical" evidence="3">
    <location>
        <begin position="62"/>
        <end position="82"/>
    </location>
</feature>
<dbReference type="Proteomes" id="UP000076722">
    <property type="component" value="Unassembled WGS sequence"/>
</dbReference>
<dbReference type="Pfam" id="PF07690">
    <property type="entry name" value="MFS_1"/>
    <property type="match status" value="1"/>
</dbReference>
<feature type="transmembrane region" description="Helical" evidence="3">
    <location>
        <begin position="124"/>
        <end position="142"/>
    </location>
</feature>
<name>A0A164YAM0_9AGAM</name>